<dbReference type="InterPro" id="IPR050097">
    <property type="entry name" value="Ferredoxin-NADP_redctase_2"/>
</dbReference>
<dbReference type="Gene3D" id="3.50.50.60">
    <property type="entry name" value="FAD/NAD(P)-binding domain"/>
    <property type="match status" value="2"/>
</dbReference>
<dbReference type="PRINTS" id="PR00368">
    <property type="entry name" value="FADPNR"/>
</dbReference>
<evidence type="ECO:0000256" key="4">
    <source>
        <dbReference type="ARBA" id="ARBA00023002"/>
    </source>
</evidence>
<keyword evidence="6 7" id="KW-0676">Redox-active center</keyword>
<reference evidence="10 11" key="1">
    <citation type="submission" date="2013-02" db="EMBL/GenBank/DDBJ databases">
        <title>A novel strain isolated from Lonar lake, Maharashtra, India.</title>
        <authorList>
            <person name="Singh A."/>
        </authorList>
    </citation>
    <scope>NUCLEOTIDE SEQUENCE [LARGE SCALE GENOMIC DNA]</scope>
    <source>
        <strain evidence="10 11">AK24</strain>
    </source>
</reference>
<dbReference type="InterPro" id="IPR023753">
    <property type="entry name" value="FAD/NAD-binding_dom"/>
</dbReference>
<dbReference type="NCBIfam" id="TIGR01292">
    <property type="entry name" value="TRX_reduct"/>
    <property type="match status" value="1"/>
</dbReference>
<evidence type="ECO:0000256" key="8">
    <source>
        <dbReference type="RuleBase" id="RU003881"/>
    </source>
</evidence>
<comment type="caution">
    <text evidence="10">The sequence shown here is derived from an EMBL/GenBank/DDBJ whole genome shotgun (WGS) entry which is preliminary data.</text>
</comment>
<keyword evidence="4 7" id="KW-0560">Oxidoreductase</keyword>
<evidence type="ECO:0000256" key="2">
    <source>
        <dbReference type="ARBA" id="ARBA00022630"/>
    </source>
</evidence>
<dbReference type="AlphaFoldDB" id="R7ZV78"/>
<dbReference type="InterPro" id="IPR005982">
    <property type="entry name" value="Thioredox_Rdtase"/>
</dbReference>
<dbReference type="EC" id="1.8.1.9" evidence="7"/>
<evidence type="ECO:0000259" key="9">
    <source>
        <dbReference type="Pfam" id="PF07992"/>
    </source>
</evidence>
<dbReference type="PRINTS" id="PR00469">
    <property type="entry name" value="PNDRDTASEII"/>
</dbReference>
<dbReference type="GO" id="GO:0019430">
    <property type="term" value="P:removal of superoxide radicals"/>
    <property type="evidence" value="ECO:0007669"/>
    <property type="project" value="UniProtKB-UniRule"/>
</dbReference>
<proteinExistence type="inferred from homology"/>
<evidence type="ECO:0000313" key="10">
    <source>
        <dbReference type="EMBL" id="EON77938.1"/>
    </source>
</evidence>
<gene>
    <name evidence="10" type="ORF">ADIS_1477</name>
</gene>
<evidence type="ECO:0000256" key="5">
    <source>
        <dbReference type="ARBA" id="ARBA00023157"/>
    </source>
</evidence>
<dbReference type="PATRIC" id="fig|1288963.3.peg.1470"/>
<evidence type="ECO:0000256" key="7">
    <source>
        <dbReference type="RuleBase" id="RU003880"/>
    </source>
</evidence>
<dbReference type="EMBL" id="AQHR01000044">
    <property type="protein sequence ID" value="EON77938.1"/>
    <property type="molecule type" value="Genomic_DNA"/>
</dbReference>
<protein>
    <recommendedName>
        <fullName evidence="7">Thioredoxin reductase</fullName>
        <ecNumber evidence="7">1.8.1.9</ecNumber>
    </recommendedName>
</protein>
<evidence type="ECO:0000313" key="11">
    <source>
        <dbReference type="Proteomes" id="UP000013909"/>
    </source>
</evidence>
<dbReference type="Proteomes" id="UP000013909">
    <property type="component" value="Unassembled WGS sequence"/>
</dbReference>
<dbReference type="InterPro" id="IPR008255">
    <property type="entry name" value="Pyr_nucl-diS_OxRdtase_2_AS"/>
</dbReference>
<dbReference type="RefSeq" id="WP_010853620.1">
    <property type="nucleotide sequence ID" value="NZ_AQHR01000044.1"/>
</dbReference>
<dbReference type="PANTHER" id="PTHR48105">
    <property type="entry name" value="THIOREDOXIN REDUCTASE 1-RELATED-RELATED"/>
    <property type="match status" value="1"/>
</dbReference>
<keyword evidence="3 7" id="KW-0274">FAD</keyword>
<sequence>MQKEIEHVKVLIIGSGPAGYTAAIYAARAGLNPVLYTGVQPGGQLTITTDVENYPGYPEGVMGPEMMEDFRKQAERFGTDVRYGIITNVDFSGYPHRVTVDESNELLADAVIISTGASAKWLGLESETRLNGRGVSACAVCDGFFFRGQEVAIVGGGDTACEEASYLSNICKKVYMIVRRDELRASQIMQKRVLSNPKIEVLWNHQTVEVLGEEEVTGVSLKNSVTGALRELPVSAFFVAIGHQPNTGVFSGFIDMDESGYIQTVPGSTKTNIPGVFACGDAQDNVYRQAVTAAGTGCMAALDAERFLAEHELA</sequence>
<keyword evidence="2 7" id="KW-0285">Flavoprotein</keyword>
<dbReference type="OrthoDB" id="9806179at2"/>
<comment type="subunit">
    <text evidence="7">Homodimer.</text>
</comment>
<comment type="similarity">
    <text evidence="1 7">Belongs to the class-II pyridine nucleotide-disulfide oxidoreductase family.</text>
</comment>
<keyword evidence="11" id="KW-1185">Reference proteome</keyword>
<keyword evidence="8" id="KW-0521">NADP</keyword>
<dbReference type="STRING" id="1232681.ADIS_1477"/>
<dbReference type="SUPFAM" id="SSF51905">
    <property type="entry name" value="FAD/NAD(P)-binding domain"/>
    <property type="match status" value="1"/>
</dbReference>
<organism evidence="10 11">
    <name type="scientific">Lunatimonas lonarensis</name>
    <dbReference type="NCBI Taxonomy" id="1232681"/>
    <lineage>
        <taxon>Bacteria</taxon>
        <taxon>Pseudomonadati</taxon>
        <taxon>Bacteroidota</taxon>
        <taxon>Cytophagia</taxon>
        <taxon>Cytophagales</taxon>
        <taxon>Cyclobacteriaceae</taxon>
    </lineage>
</organism>
<dbReference type="GO" id="GO:0004791">
    <property type="term" value="F:thioredoxin-disulfide reductase (NADPH) activity"/>
    <property type="evidence" value="ECO:0007669"/>
    <property type="project" value="UniProtKB-UniRule"/>
</dbReference>
<feature type="domain" description="FAD/NAD(P)-binding" evidence="9">
    <location>
        <begin position="9"/>
        <end position="297"/>
    </location>
</feature>
<evidence type="ECO:0000256" key="6">
    <source>
        <dbReference type="ARBA" id="ARBA00023284"/>
    </source>
</evidence>
<dbReference type="InterPro" id="IPR036188">
    <property type="entry name" value="FAD/NAD-bd_sf"/>
</dbReference>
<evidence type="ECO:0000256" key="3">
    <source>
        <dbReference type="ARBA" id="ARBA00022827"/>
    </source>
</evidence>
<dbReference type="GO" id="GO:0005737">
    <property type="term" value="C:cytoplasm"/>
    <property type="evidence" value="ECO:0007669"/>
    <property type="project" value="InterPro"/>
</dbReference>
<accession>R7ZV78</accession>
<keyword evidence="5" id="KW-1015">Disulfide bond</keyword>
<dbReference type="PROSITE" id="PS00573">
    <property type="entry name" value="PYRIDINE_REDOX_2"/>
    <property type="match status" value="1"/>
</dbReference>
<comment type="catalytic activity">
    <reaction evidence="7">
        <text>[thioredoxin]-dithiol + NADP(+) = [thioredoxin]-disulfide + NADPH + H(+)</text>
        <dbReference type="Rhea" id="RHEA:20345"/>
        <dbReference type="Rhea" id="RHEA-COMP:10698"/>
        <dbReference type="Rhea" id="RHEA-COMP:10700"/>
        <dbReference type="ChEBI" id="CHEBI:15378"/>
        <dbReference type="ChEBI" id="CHEBI:29950"/>
        <dbReference type="ChEBI" id="CHEBI:50058"/>
        <dbReference type="ChEBI" id="CHEBI:57783"/>
        <dbReference type="ChEBI" id="CHEBI:58349"/>
        <dbReference type="EC" id="1.8.1.9"/>
    </reaction>
</comment>
<name>R7ZV78_9BACT</name>
<evidence type="ECO:0000256" key="1">
    <source>
        <dbReference type="ARBA" id="ARBA00009333"/>
    </source>
</evidence>
<comment type="cofactor">
    <cofactor evidence="8">
        <name>FAD</name>
        <dbReference type="ChEBI" id="CHEBI:57692"/>
    </cofactor>
    <text evidence="8">Binds 1 FAD per subunit.</text>
</comment>
<dbReference type="Pfam" id="PF07992">
    <property type="entry name" value="Pyr_redox_2"/>
    <property type="match status" value="1"/>
</dbReference>